<evidence type="ECO:0000256" key="6">
    <source>
        <dbReference type="SAM" id="Phobius"/>
    </source>
</evidence>
<evidence type="ECO:0000256" key="4">
    <source>
        <dbReference type="ARBA" id="ARBA00023002"/>
    </source>
</evidence>
<comment type="caution">
    <text evidence="7">The sequence shown here is derived from an EMBL/GenBank/DDBJ whole genome shotgun (WGS) entry which is preliminary data.</text>
</comment>
<evidence type="ECO:0000256" key="1">
    <source>
        <dbReference type="ARBA" id="ARBA00004508"/>
    </source>
</evidence>
<dbReference type="GO" id="GO:0016119">
    <property type="term" value="P:carotene metabolic process"/>
    <property type="evidence" value="ECO:0007669"/>
    <property type="project" value="TreeGrafter"/>
</dbReference>
<keyword evidence="6" id="KW-0472">Membrane</keyword>
<keyword evidence="3" id="KW-0125">Carotenoid biosynthesis</keyword>
<dbReference type="EMBL" id="JBBWWQ010000001">
    <property type="protein sequence ID" value="KAK8957082.1"/>
    <property type="molecule type" value="Genomic_DNA"/>
</dbReference>
<dbReference type="GO" id="GO:0010291">
    <property type="term" value="F:beta-carotene 3-hydroxylase activity"/>
    <property type="evidence" value="ECO:0007669"/>
    <property type="project" value="UniProtKB-EC"/>
</dbReference>
<organism evidence="7 8">
    <name type="scientific">Platanthera zijinensis</name>
    <dbReference type="NCBI Taxonomy" id="2320716"/>
    <lineage>
        <taxon>Eukaryota</taxon>
        <taxon>Viridiplantae</taxon>
        <taxon>Streptophyta</taxon>
        <taxon>Embryophyta</taxon>
        <taxon>Tracheophyta</taxon>
        <taxon>Spermatophyta</taxon>
        <taxon>Magnoliopsida</taxon>
        <taxon>Liliopsida</taxon>
        <taxon>Asparagales</taxon>
        <taxon>Orchidaceae</taxon>
        <taxon>Orchidoideae</taxon>
        <taxon>Orchideae</taxon>
        <taxon>Orchidinae</taxon>
        <taxon>Platanthera</taxon>
    </lineage>
</organism>
<dbReference type="GO" id="GO:0031969">
    <property type="term" value="C:chloroplast membrane"/>
    <property type="evidence" value="ECO:0007669"/>
    <property type="project" value="UniProtKB-SubCell"/>
</dbReference>
<dbReference type="GO" id="GO:0016123">
    <property type="term" value="P:xanthophyll biosynthetic process"/>
    <property type="evidence" value="ECO:0007669"/>
    <property type="project" value="TreeGrafter"/>
</dbReference>
<comment type="similarity">
    <text evidence="2">Belongs to the sterol desaturase family.</text>
</comment>
<reference evidence="7 8" key="1">
    <citation type="journal article" date="2022" name="Nat. Plants">
        <title>Genomes of leafy and leafless Platanthera orchids illuminate the evolution of mycoheterotrophy.</title>
        <authorList>
            <person name="Li M.H."/>
            <person name="Liu K.W."/>
            <person name="Li Z."/>
            <person name="Lu H.C."/>
            <person name="Ye Q.L."/>
            <person name="Zhang D."/>
            <person name="Wang J.Y."/>
            <person name="Li Y.F."/>
            <person name="Zhong Z.M."/>
            <person name="Liu X."/>
            <person name="Yu X."/>
            <person name="Liu D.K."/>
            <person name="Tu X.D."/>
            <person name="Liu B."/>
            <person name="Hao Y."/>
            <person name="Liao X.Y."/>
            <person name="Jiang Y.T."/>
            <person name="Sun W.H."/>
            <person name="Chen J."/>
            <person name="Chen Y.Q."/>
            <person name="Ai Y."/>
            <person name="Zhai J.W."/>
            <person name="Wu S.S."/>
            <person name="Zhou Z."/>
            <person name="Hsiao Y.Y."/>
            <person name="Wu W.L."/>
            <person name="Chen Y.Y."/>
            <person name="Lin Y.F."/>
            <person name="Hsu J.L."/>
            <person name="Li C.Y."/>
            <person name="Wang Z.W."/>
            <person name="Zhao X."/>
            <person name="Zhong W.Y."/>
            <person name="Ma X.K."/>
            <person name="Ma L."/>
            <person name="Huang J."/>
            <person name="Chen G.Z."/>
            <person name="Huang M.Z."/>
            <person name="Huang L."/>
            <person name="Peng D.H."/>
            <person name="Luo Y.B."/>
            <person name="Zou S.Q."/>
            <person name="Chen S.P."/>
            <person name="Lan S."/>
            <person name="Tsai W.C."/>
            <person name="Van de Peer Y."/>
            <person name="Liu Z.J."/>
        </authorList>
    </citation>
    <scope>NUCLEOTIDE SEQUENCE [LARGE SCALE GENOMIC DNA]</scope>
    <source>
        <strain evidence="7">Lor287</strain>
    </source>
</reference>
<keyword evidence="8" id="KW-1185">Reference proteome</keyword>
<evidence type="ECO:0000256" key="3">
    <source>
        <dbReference type="ARBA" id="ARBA00022746"/>
    </source>
</evidence>
<gene>
    <name evidence="7" type="ORF">KSP39_PZI000885</name>
</gene>
<protein>
    <recommendedName>
        <fullName evidence="5">beta-carotene 3-hydroxylase</fullName>
        <ecNumber evidence="5">1.14.15.24</ecNumber>
    </recommendedName>
</protein>
<keyword evidence="4" id="KW-0560">Oxidoreductase</keyword>
<dbReference type="PANTHER" id="PTHR31899">
    <property type="entry name" value="BETA-CAROTENE 3-HYDROXYLASE 1, CHLOROPLASTIC"/>
    <property type="match status" value="1"/>
</dbReference>
<dbReference type="PANTHER" id="PTHR31899:SF9">
    <property type="entry name" value="BETA-CAROTENE 3-HYDROXYLASE 1, CHLOROPLASTIC"/>
    <property type="match status" value="1"/>
</dbReference>
<sequence>MTITARRKCKSSVCFVLREGDAAESPADAENGEALGEERMGYMDDRGVTAPNRAARVSARKKSERRTYLVAAMMSSFGFTSMASAAVYYKFAWQIQGNEVPLGEMIGTFAVAVGAAVGMEYWARWAHRALWHASLWHWHVSHHRPRDGPFELNDIFAIINSIPAIALSSFGFFNRGLVPDLSFGAGLGITLYGMAYMFIHDGLVHRRIPVGPIAKVPFFQRVAAAHQVQLFGYFPYLI</sequence>
<evidence type="ECO:0000313" key="8">
    <source>
        <dbReference type="Proteomes" id="UP001418222"/>
    </source>
</evidence>
<feature type="transmembrane region" description="Helical" evidence="6">
    <location>
        <begin position="68"/>
        <end position="89"/>
    </location>
</feature>
<comment type="subcellular location">
    <subcellularLocation>
        <location evidence="1">Plastid</location>
        <location evidence="1">Chloroplast membrane</location>
        <topology evidence="1">Multi-pass membrane protein</topology>
    </subcellularLocation>
</comment>
<feature type="transmembrane region" description="Helical" evidence="6">
    <location>
        <begin position="181"/>
        <end position="199"/>
    </location>
</feature>
<dbReference type="InterPro" id="IPR045019">
    <property type="entry name" value="BETA-OHASE-like"/>
</dbReference>
<accession>A0AAP0C2A0</accession>
<dbReference type="AlphaFoldDB" id="A0AAP0C2A0"/>
<keyword evidence="6" id="KW-0812">Transmembrane</keyword>
<evidence type="ECO:0000256" key="5">
    <source>
        <dbReference type="ARBA" id="ARBA00026097"/>
    </source>
</evidence>
<name>A0AAP0C2A0_9ASPA</name>
<evidence type="ECO:0000256" key="2">
    <source>
        <dbReference type="ARBA" id="ARBA00009324"/>
    </source>
</evidence>
<keyword evidence="6" id="KW-1133">Transmembrane helix</keyword>
<dbReference type="Proteomes" id="UP001418222">
    <property type="component" value="Unassembled WGS sequence"/>
</dbReference>
<proteinExistence type="inferred from homology"/>
<dbReference type="EC" id="1.14.15.24" evidence="5"/>
<evidence type="ECO:0000313" key="7">
    <source>
        <dbReference type="EMBL" id="KAK8957082.1"/>
    </source>
</evidence>
<feature type="transmembrane region" description="Helical" evidence="6">
    <location>
        <begin position="155"/>
        <end position="175"/>
    </location>
</feature>